<protein>
    <recommendedName>
        <fullName evidence="3">RRM domain-containing protein</fullName>
    </recommendedName>
</protein>
<dbReference type="SUPFAM" id="SSF54928">
    <property type="entry name" value="RNA-binding domain, RBD"/>
    <property type="match status" value="1"/>
</dbReference>
<keyword evidence="2" id="KW-1185">Reference proteome</keyword>
<organism evidence="1 2">
    <name type="scientific">Centaurea solstitialis</name>
    <name type="common">yellow star-thistle</name>
    <dbReference type="NCBI Taxonomy" id="347529"/>
    <lineage>
        <taxon>Eukaryota</taxon>
        <taxon>Viridiplantae</taxon>
        <taxon>Streptophyta</taxon>
        <taxon>Embryophyta</taxon>
        <taxon>Tracheophyta</taxon>
        <taxon>Spermatophyta</taxon>
        <taxon>Magnoliopsida</taxon>
        <taxon>eudicotyledons</taxon>
        <taxon>Gunneridae</taxon>
        <taxon>Pentapetalae</taxon>
        <taxon>asterids</taxon>
        <taxon>campanulids</taxon>
        <taxon>Asterales</taxon>
        <taxon>Asteraceae</taxon>
        <taxon>Carduoideae</taxon>
        <taxon>Cardueae</taxon>
        <taxon>Centaureinae</taxon>
        <taxon>Centaurea</taxon>
    </lineage>
</organism>
<dbReference type="InterPro" id="IPR035979">
    <property type="entry name" value="RBD_domain_sf"/>
</dbReference>
<dbReference type="EMBL" id="JARYMX010000005">
    <property type="protein sequence ID" value="KAJ9547612.1"/>
    <property type="molecule type" value="Genomic_DNA"/>
</dbReference>
<evidence type="ECO:0000313" key="2">
    <source>
        <dbReference type="Proteomes" id="UP001172457"/>
    </source>
</evidence>
<dbReference type="Proteomes" id="UP001172457">
    <property type="component" value="Chromosome 5"/>
</dbReference>
<gene>
    <name evidence="1" type="ORF">OSB04_020155</name>
</gene>
<accession>A0AA38W3L2</accession>
<proteinExistence type="predicted"/>
<comment type="caution">
    <text evidence="1">The sequence shown here is derived from an EMBL/GenBank/DDBJ whole genome shotgun (WGS) entry which is preliminary data.</text>
</comment>
<evidence type="ECO:0000313" key="1">
    <source>
        <dbReference type="EMBL" id="KAJ9547612.1"/>
    </source>
</evidence>
<evidence type="ECO:0008006" key="3">
    <source>
        <dbReference type="Google" id="ProtNLM"/>
    </source>
</evidence>
<reference evidence="1" key="1">
    <citation type="submission" date="2023-03" db="EMBL/GenBank/DDBJ databases">
        <title>Chromosome-scale reference genome and RAD-based genetic map of yellow starthistle (Centaurea solstitialis) reveal putative structural variation and QTLs associated with invader traits.</title>
        <authorList>
            <person name="Reatini B."/>
            <person name="Cang F.A."/>
            <person name="Jiang Q."/>
            <person name="Mckibben M.T.W."/>
            <person name="Barker M.S."/>
            <person name="Rieseberg L.H."/>
            <person name="Dlugosch K.M."/>
        </authorList>
    </citation>
    <scope>NUCLEOTIDE SEQUENCE</scope>
    <source>
        <strain evidence="1">CAN-66</strain>
        <tissue evidence="1">Leaf</tissue>
    </source>
</reference>
<dbReference type="GO" id="GO:0003676">
    <property type="term" value="F:nucleic acid binding"/>
    <property type="evidence" value="ECO:0007669"/>
    <property type="project" value="InterPro"/>
</dbReference>
<sequence>MLFGFVRFIRVPDVTEMVQKLNGIRINDRCIIANTAKYDRQGGKLVKGNPKEFFGAAHSYNGDVRDKWSIQFIGIPHSVKTIEALSN</sequence>
<name>A0AA38W3L2_9ASTR</name>
<dbReference type="AlphaFoldDB" id="A0AA38W3L2"/>